<dbReference type="CDD" id="cd03360">
    <property type="entry name" value="LbH_AT_putative"/>
    <property type="match status" value="1"/>
</dbReference>
<dbReference type="Gene3D" id="3.40.50.20">
    <property type="match status" value="1"/>
</dbReference>
<feature type="site" description="Increases basicity of active site His" evidence="2">
    <location>
        <position position="146"/>
    </location>
</feature>
<dbReference type="InterPro" id="IPR011004">
    <property type="entry name" value="Trimer_LpxA-like_sf"/>
</dbReference>
<dbReference type="SUPFAM" id="SSF51161">
    <property type="entry name" value="Trimeric LpxA-like enzymes"/>
    <property type="match status" value="1"/>
</dbReference>
<dbReference type="PANTHER" id="PTHR43300:SF7">
    <property type="entry name" value="UDP-N-ACETYLBACILLOSAMINE N-ACETYLTRANSFERASE"/>
    <property type="match status" value="1"/>
</dbReference>
<evidence type="ECO:0000259" key="4">
    <source>
        <dbReference type="Pfam" id="PF17836"/>
    </source>
</evidence>
<evidence type="ECO:0000256" key="2">
    <source>
        <dbReference type="PIRSR" id="PIRSR620019-1"/>
    </source>
</evidence>
<dbReference type="InterPro" id="IPR050179">
    <property type="entry name" value="Trans_hexapeptide_repeat"/>
</dbReference>
<dbReference type="EMBL" id="JAESVA010000013">
    <property type="protein sequence ID" value="MCB8883364.1"/>
    <property type="molecule type" value="Genomic_DNA"/>
</dbReference>
<evidence type="ECO:0000256" key="3">
    <source>
        <dbReference type="PIRSR" id="PIRSR620019-2"/>
    </source>
</evidence>
<feature type="binding site" evidence="3">
    <location>
        <begin position="42"/>
        <end position="43"/>
    </location>
    <ligand>
        <name>substrate</name>
    </ligand>
</feature>
<keyword evidence="6" id="KW-1185">Reference proteome</keyword>
<proteinExistence type="inferred from homology"/>
<dbReference type="RefSeq" id="WP_227310022.1">
    <property type="nucleotide sequence ID" value="NZ_JAESVA010000013.1"/>
</dbReference>
<sequence>MTQREQPREVVIYGASGFSMALRDMIENGLTPQKWRVVAHIDDFAGEDAGKTLAGVQVIGFQVWQDRYRDHPCAIAIGDCGARRKLANKITDAGGELLTAYPKGGTVSPHIQVADGTIIGQPAYIGPFTAFGLNVLQMPMSVVGHDVVIGDYCTLCSSTSIAGYVVLEDEVFLGAGAVVMNGRPGSPLRIGRGAVIAAGAVITKSVPPGAKMMGNPARPIRELAARRRPPV</sequence>
<dbReference type="Pfam" id="PF17836">
    <property type="entry name" value="PglD_N"/>
    <property type="match status" value="1"/>
</dbReference>
<organism evidence="5 6">
    <name type="scientific">Acidisoma cellulosilyticum</name>
    <dbReference type="NCBI Taxonomy" id="2802395"/>
    <lineage>
        <taxon>Bacteria</taxon>
        <taxon>Pseudomonadati</taxon>
        <taxon>Pseudomonadota</taxon>
        <taxon>Alphaproteobacteria</taxon>
        <taxon>Acetobacterales</taxon>
        <taxon>Acidocellaceae</taxon>
        <taxon>Acidisoma</taxon>
    </lineage>
</organism>
<dbReference type="InterPro" id="IPR041561">
    <property type="entry name" value="PglD_N"/>
</dbReference>
<evidence type="ECO:0000256" key="1">
    <source>
        <dbReference type="ARBA" id="ARBA00007274"/>
    </source>
</evidence>
<feature type="active site" description="Proton acceptor" evidence="2">
    <location>
        <position position="145"/>
    </location>
</feature>
<dbReference type="Proteomes" id="UP000721844">
    <property type="component" value="Unassembled WGS sequence"/>
</dbReference>
<dbReference type="InterPro" id="IPR020019">
    <property type="entry name" value="AcTrfase_PglD-like"/>
</dbReference>
<feature type="binding site" evidence="3">
    <location>
        <position position="78"/>
    </location>
    <ligand>
        <name>substrate</name>
    </ligand>
</feature>
<dbReference type="AlphaFoldDB" id="A0A964E695"/>
<reference evidence="5 6" key="1">
    <citation type="journal article" date="2021" name="Microorganisms">
        <title>Acidisoma silvae sp. nov. and Acidisomacellulosilytica sp. nov., Two Acidophilic Bacteria Isolated from Decaying Wood, Hydrolyzing Cellulose and Producing Poly-3-hydroxybutyrate.</title>
        <authorList>
            <person name="Mieszkin S."/>
            <person name="Pouder E."/>
            <person name="Uroz S."/>
            <person name="Simon-Colin C."/>
            <person name="Alain K."/>
        </authorList>
    </citation>
    <scope>NUCLEOTIDE SEQUENCE [LARGE SCALE GENOMIC DNA]</scope>
    <source>
        <strain evidence="5 6">HW T5.17</strain>
    </source>
</reference>
<dbReference type="PANTHER" id="PTHR43300">
    <property type="entry name" value="ACETYLTRANSFERASE"/>
    <property type="match status" value="1"/>
</dbReference>
<comment type="similarity">
    <text evidence="1">Belongs to the transferase hexapeptide repeat family.</text>
</comment>
<feature type="domain" description="PglD N-terminal" evidence="4">
    <location>
        <begin position="10"/>
        <end position="90"/>
    </location>
</feature>
<name>A0A964E695_9PROT</name>
<evidence type="ECO:0000313" key="5">
    <source>
        <dbReference type="EMBL" id="MCB8883364.1"/>
    </source>
</evidence>
<accession>A0A964E695</accession>
<dbReference type="Gene3D" id="2.160.10.10">
    <property type="entry name" value="Hexapeptide repeat proteins"/>
    <property type="match status" value="1"/>
</dbReference>
<evidence type="ECO:0000313" key="6">
    <source>
        <dbReference type="Proteomes" id="UP000721844"/>
    </source>
</evidence>
<comment type="caution">
    <text evidence="5">The sequence shown here is derived from an EMBL/GenBank/DDBJ whole genome shotgun (WGS) entry which is preliminary data.</text>
</comment>
<gene>
    <name evidence="5" type="ORF">ACELLULO517_24160</name>
</gene>
<protein>
    <recommendedName>
        <fullName evidence="4">PglD N-terminal domain-containing protein</fullName>
    </recommendedName>
</protein>